<sequence>MPQSLEITAANVDPALLDLPWELPLEEWPRSILAALPRGLSRHVVRFINLSGRVIAVKEIGESVAHHEYEMLRDLSRLDAPSVLPTAVITGRRDSSGEELAAALVTEHLQFSLPYRALFSQFMTPDTAKRLLDALAVLLVRLHLLGFYWGDVSLSNTLFRRDAGAFSAYLVDAETGELHPSLTVGQRTYDVDLARTNIIGELMDLQAGRYFPEDEDPIAVGDRIRSRYEDLWRELTAPESIEADQRWRVAARIERLNELGFNVGELQMVSDLDGTRLTIQPKVVDSGHYHRQIMRLTGMDVGEKQAQRMLNDLETYRTMTGRADQPIEIVAHEWMRDVFEPVIEAVPPSLARKLEPAQIFHEFLEHRWFLAQKAGRDLPLDEVIDSYVRNVLPAKRDEAVLLDPGPQDTSEMSAIDAGDPKAPRPGPSSLWGDNAHTEGASSNA</sequence>
<keyword evidence="4" id="KW-1185">Reference proteome</keyword>
<evidence type="ECO:0000313" key="3">
    <source>
        <dbReference type="EMBL" id="MFC7579805.1"/>
    </source>
</evidence>
<name>A0ABW2SI41_9ACTO</name>
<protein>
    <submittedName>
        <fullName evidence="3">DUF4032 domain-containing protein</fullName>
    </submittedName>
</protein>
<dbReference type="RefSeq" id="WP_380971310.1">
    <property type="nucleotide sequence ID" value="NZ_JBHTEF010000001.1"/>
</dbReference>
<dbReference type="InterPro" id="IPR011009">
    <property type="entry name" value="Kinase-like_dom_sf"/>
</dbReference>
<feature type="region of interest" description="Disordered" evidence="1">
    <location>
        <begin position="399"/>
        <end position="444"/>
    </location>
</feature>
<dbReference type="Proteomes" id="UP001596527">
    <property type="component" value="Unassembled WGS sequence"/>
</dbReference>
<dbReference type="Pfam" id="PF13224">
    <property type="entry name" value="DUF4032"/>
    <property type="match status" value="1"/>
</dbReference>
<comment type="caution">
    <text evidence="3">The sequence shown here is derived from an EMBL/GenBank/DDBJ whole genome shotgun (WGS) entry which is preliminary data.</text>
</comment>
<reference evidence="4" key="1">
    <citation type="journal article" date="2019" name="Int. J. Syst. Evol. Microbiol.">
        <title>The Global Catalogue of Microorganisms (GCM) 10K type strain sequencing project: providing services to taxonomists for standard genome sequencing and annotation.</title>
        <authorList>
            <consortium name="The Broad Institute Genomics Platform"/>
            <consortium name="The Broad Institute Genome Sequencing Center for Infectious Disease"/>
            <person name="Wu L."/>
            <person name="Ma J."/>
        </authorList>
    </citation>
    <scope>NUCLEOTIDE SEQUENCE [LARGE SCALE GENOMIC DNA]</scope>
    <source>
        <strain evidence="4">CCUG 56698</strain>
    </source>
</reference>
<evidence type="ECO:0000313" key="4">
    <source>
        <dbReference type="Proteomes" id="UP001596527"/>
    </source>
</evidence>
<evidence type="ECO:0000256" key="1">
    <source>
        <dbReference type="SAM" id="MobiDB-lite"/>
    </source>
</evidence>
<feature type="domain" description="DUF4032" evidence="2">
    <location>
        <begin position="231"/>
        <end position="392"/>
    </location>
</feature>
<evidence type="ECO:0000259" key="2">
    <source>
        <dbReference type="Pfam" id="PF13224"/>
    </source>
</evidence>
<dbReference type="SUPFAM" id="SSF56112">
    <property type="entry name" value="Protein kinase-like (PK-like)"/>
    <property type="match status" value="1"/>
</dbReference>
<accession>A0ABW2SI41</accession>
<dbReference type="Pfam" id="PF06293">
    <property type="entry name" value="Kdo"/>
    <property type="match status" value="1"/>
</dbReference>
<dbReference type="EMBL" id="JBHTEF010000001">
    <property type="protein sequence ID" value="MFC7579805.1"/>
    <property type="molecule type" value="Genomic_DNA"/>
</dbReference>
<organism evidence="3 4">
    <name type="scientific">Schaalia naturae</name>
    <dbReference type="NCBI Taxonomy" id="635203"/>
    <lineage>
        <taxon>Bacteria</taxon>
        <taxon>Bacillati</taxon>
        <taxon>Actinomycetota</taxon>
        <taxon>Actinomycetes</taxon>
        <taxon>Actinomycetales</taxon>
        <taxon>Actinomycetaceae</taxon>
        <taxon>Schaalia</taxon>
    </lineage>
</organism>
<proteinExistence type="predicted"/>
<dbReference type="InterPro" id="IPR025111">
    <property type="entry name" value="DUF4032"/>
</dbReference>
<gene>
    <name evidence="3" type="ORF">ACFQWG_00980</name>
</gene>